<evidence type="ECO:0000313" key="5">
    <source>
        <dbReference type="Proteomes" id="UP001415857"/>
    </source>
</evidence>
<dbReference type="AlphaFoldDB" id="A0AAP0RRE8"/>
<evidence type="ECO:0000313" key="4">
    <source>
        <dbReference type="EMBL" id="KAK9283272.1"/>
    </source>
</evidence>
<name>A0AAP0RRE8_LIQFO</name>
<feature type="repeat" description="PPR" evidence="3">
    <location>
        <begin position="283"/>
        <end position="317"/>
    </location>
</feature>
<dbReference type="EMBL" id="JBBPBK010000006">
    <property type="protein sequence ID" value="KAK9283272.1"/>
    <property type="molecule type" value="Genomic_DNA"/>
</dbReference>
<gene>
    <name evidence="4" type="ORF">L1049_011508</name>
</gene>
<evidence type="ECO:0000256" key="1">
    <source>
        <dbReference type="ARBA" id="ARBA00007626"/>
    </source>
</evidence>
<dbReference type="Proteomes" id="UP001415857">
    <property type="component" value="Unassembled WGS sequence"/>
</dbReference>
<dbReference type="GO" id="GO:0003729">
    <property type="term" value="F:mRNA binding"/>
    <property type="evidence" value="ECO:0007669"/>
    <property type="project" value="TreeGrafter"/>
</dbReference>
<dbReference type="NCBIfam" id="TIGR00756">
    <property type="entry name" value="PPR"/>
    <property type="match status" value="4"/>
</dbReference>
<dbReference type="InterPro" id="IPR011990">
    <property type="entry name" value="TPR-like_helical_dom_sf"/>
</dbReference>
<protein>
    <recommendedName>
        <fullName evidence="6">Pentatricopeptide repeat-containing protein</fullName>
    </recommendedName>
</protein>
<comment type="similarity">
    <text evidence="1">Belongs to the PPR family. P subfamily.</text>
</comment>
<evidence type="ECO:0000256" key="2">
    <source>
        <dbReference type="ARBA" id="ARBA00022737"/>
    </source>
</evidence>
<keyword evidence="5" id="KW-1185">Reference proteome</keyword>
<feature type="repeat" description="PPR" evidence="3">
    <location>
        <begin position="353"/>
        <end position="387"/>
    </location>
</feature>
<dbReference type="PANTHER" id="PTHR47938:SF35">
    <property type="entry name" value="PENTATRICOPEPTIDE REPEAT-CONTAINING PROTEIN 4, MITOCHONDRIAL-RELATED"/>
    <property type="match status" value="1"/>
</dbReference>
<organism evidence="4 5">
    <name type="scientific">Liquidambar formosana</name>
    <name type="common">Formosan gum</name>
    <dbReference type="NCBI Taxonomy" id="63359"/>
    <lineage>
        <taxon>Eukaryota</taxon>
        <taxon>Viridiplantae</taxon>
        <taxon>Streptophyta</taxon>
        <taxon>Embryophyta</taxon>
        <taxon>Tracheophyta</taxon>
        <taxon>Spermatophyta</taxon>
        <taxon>Magnoliopsida</taxon>
        <taxon>eudicotyledons</taxon>
        <taxon>Gunneridae</taxon>
        <taxon>Pentapetalae</taxon>
        <taxon>Saxifragales</taxon>
        <taxon>Altingiaceae</taxon>
        <taxon>Liquidambar</taxon>
    </lineage>
</organism>
<feature type="repeat" description="PPR" evidence="3">
    <location>
        <begin position="318"/>
        <end position="352"/>
    </location>
</feature>
<evidence type="ECO:0000256" key="3">
    <source>
        <dbReference type="PROSITE-ProRule" id="PRU00708"/>
    </source>
</evidence>
<dbReference type="Pfam" id="PF01535">
    <property type="entry name" value="PPR"/>
    <property type="match status" value="1"/>
</dbReference>
<dbReference type="Pfam" id="PF13041">
    <property type="entry name" value="PPR_2"/>
    <property type="match status" value="1"/>
</dbReference>
<dbReference type="Pfam" id="PF12854">
    <property type="entry name" value="PPR_1"/>
    <property type="match status" value="1"/>
</dbReference>
<proteinExistence type="inferred from homology"/>
<dbReference type="Gene3D" id="1.25.40.10">
    <property type="entry name" value="Tetratricopeptide repeat domain"/>
    <property type="match status" value="2"/>
</dbReference>
<evidence type="ECO:0008006" key="6">
    <source>
        <dbReference type="Google" id="ProtNLM"/>
    </source>
</evidence>
<dbReference type="PROSITE" id="PS51375">
    <property type="entry name" value="PPR"/>
    <property type="match status" value="3"/>
</dbReference>
<dbReference type="PANTHER" id="PTHR47938">
    <property type="entry name" value="RESPIRATORY COMPLEX I CHAPERONE (CIA84), PUTATIVE (AFU_ORTHOLOGUE AFUA_2G06020)-RELATED"/>
    <property type="match status" value="1"/>
</dbReference>
<sequence>MKPREISIGWDDFLIHAQLLFLASSWSFMKASFSIINVCSAGLKLMFGRNKAYKFFSAGNIALSSSSFSEDEEYILENSSSTDNDLLPSVKCISDEFGESNEPLFSGNDNCEFVDEDSSIPKNQKLEDDEMKTIKLILAKRRWNLDSQNWYRIDLNQFNIMKILNDLFEESLDAALALYFFRWSESCTRSKHSIRLVCSMIHILVSGNMNYRAMDLILHLVRNNVKEQEGHILLLKVLHETHTERRVLQTVCSMLVDCYVKENMMGIALKSTCQMKHLNIFPSIGVCNSLLRALLRSEQLELAWDLLEEMQSQGMGFNASIISLFIYNYCTKGDLKNGWKLLMEMKNHGIKPDVVVYTIVIDSLCKMSRLKDATSILFKMTQMGISLDSVSISSIIDGYCKEGKSEEAIEILNIFNCPPNVFVVQ</sequence>
<dbReference type="InterPro" id="IPR002885">
    <property type="entry name" value="PPR_rpt"/>
</dbReference>
<keyword evidence="2" id="KW-0677">Repeat</keyword>
<accession>A0AAP0RRE8</accession>
<reference evidence="4 5" key="1">
    <citation type="journal article" date="2024" name="Plant J.">
        <title>Genome sequences and population genomics reveal climatic adaptation and genomic divergence between two closely related sweetgum species.</title>
        <authorList>
            <person name="Xu W.Q."/>
            <person name="Ren C.Q."/>
            <person name="Zhang X.Y."/>
            <person name="Comes H.P."/>
            <person name="Liu X.H."/>
            <person name="Li Y.G."/>
            <person name="Kettle C.J."/>
            <person name="Jalonen R."/>
            <person name="Gaisberger H."/>
            <person name="Ma Y.Z."/>
            <person name="Qiu Y.X."/>
        </authorList>
    </citation>
    <scope>NUCLEOTIDE SEQUENCE [LARGE SCALE GENOMIC DNA]</scope>
    <source>
        <strain evidence="4">Hangzhou</strain>
    </source>
</reference>
<comment type="caution">
    <text evidence="4">The sequence shown here is derived from an EMBL/GenBank/DDBJ whole genome shotgun (WGS) entry which is preliminary data.</text>
</comment>